<dbReference type="Proteomes" id="UP000177167">
    <property type="component" value="Unassembled WGS sequence"/>
</dbReference>
<keyword evidence="1" id="KW-0802">TPR repeat</keyword>
<dbReference type="PROSITE" id="PS50293">
    <property type="entry name" value="TPR_REGION"/>
    <property type="match status" value="1"/>
</dbReference>
<dbReference type="AlphaFoldDB" id="A0A1F8FCT7"/>
<dbReference type="EMBL" id="MGJP01000009">
    <property type="protein sequence ID" value="OGN10368.1"/>
    <property type="molecule type" value="Genomic_DNA"/>
</dbReference>
<evidence type="ECO:0000256" key="1">
    <source>
        <dbReference type="PROSITE-ProRule" id="PRU00339"/>
    </source>
</evidence>
<feature type="repeat" description="TPR" evidence="1">
    <location>
        <begin position="164"/>
        <end position="197"/>
    </location>
</feature>
<comment type="caution">
    <text evidence="3">The sequence shown here is derived from an EMBL/GenBank/DDBJ whole genome shotgun (WGS) entry which is preliminary data.</text>
</comment>
<dbReference type="InterPro" id="IPR019734">
    <property type="entry name" value="TPR_rpt"/>
</dbReference>
<evidence type="ECO:0000313" key="3">
    <source>
        <dbReference type="EMBL" id="OGN10368.1"/>
    </source>
</evidence>
<dbReference type="Pfam" id="PF13181">
    <property type="entry name" value="TPR_8"/>
    <property type="match status" value="1"/>
</dbReference>
<accession>A0A1F8FCT7</accession>
<reference evidence="3 4" key="1">
    <citation type="journal article" date="2016" name="Nat. Commun.">
        <title>Thousands of microbial genomes shed light on interconnected biogeochemical processes in an aquifer system.</title>
        <authorList>
            <person name="Anantharaman K."/>
            <person name="Brown C.T."/>
            <person name="Hug L.A."/>
            <person name="Sharon I."/>
            <person name="Castelle C.J."/>
            <person name="Probst A.J."/>
            <person name="Thomas B.C."/>
            <person name="Singh A."/>
            <person name="Wilkins M.J."/>
            <person name="Karaoz U."/>
            <person name="Brodie E.L."/>
            <person name="Williams K.H."/>
            <person name="Hubbard S.S."/>
            <person name="Banfield J.F."/>
        </authorList>
    </citation>
    <scope>NUCLEOTIDE SEQUENCE [LARGE SCALE GENOMIC DNA]</scope>
</reference>
<dbReference type="PROSITE" id="PS50005">
    <property type="entry name" value="TPR"/>
    <property type="match status" value="1"/>
</dbReference>
<feature type="region of interest" description="Disordered" evidence="2">
    <location>
        <begin position="114"/>
        <end position="135"/>
    </location>
</feature>
<sequence length="219" mass="25189">MYILLPLFFILGSALGISVILWRKGQYIKKLATAEGAVLNGNGISKKEYLFKLFSEFSPELVGAFKSIKLQEYKDAWLVEVEKFLRRLRLVSLRMDRWSNSWIQGIRRHVDQSASNNTQAQSSVQEPVEEKKQIKAEEKIDQAEEFRREEQRLIIEIARNPKDSKLYGALGELYIKMGEYGDAKESFEAAIELDPSNEEFKQKLSFSLEKIASSEASQK</sequence>
<name>A0A1F8FCT7_9BACT</name>
<dbReference type="Gene3D" id="1.25.40.10">
    <property type="entry name" value="Tetratricopeptide repeat domain"/>
    <property type="match status" value="1"/>
</dbReference>
<dbReference type="SMART" id="SM00028">
    <property type="entry name" value="TPR"/>
    <property type="match status" value="1"/>
</dbReference>
<feature type="compositionally biased region" description="Low complexity" evidence="2">
    <location>
        <begin position="114"/>
        <end position="125"/>
    </location>
</feature>
<dbReference type="InterPro" id="IPR011990">
    <property type="entry name" value="TPR-like_helical_dom_sf"/>
</dbReference>
<evidence type="ECO:0000313" key="4">
    <source>
        <dbReference type="Proteomes" id="UP000177167"/>
    </source>
</evidence>
<evidence type="ECO:0000256" key="2">
    <source>
        <dbReference type="SAM" id="MobiDB-lite"/>
    </source>
</evidence>
<proteinExistence type="predicted"/>
<gene>
    <name evidence="3" type="ORF">A3J46_01810</name>
</gene>
<dbReference type="SUPFAM" id="SSF48452">
    <property type="entry name" value="TPR-like"/>
    <property type="match status" value="1"/>
</dbReference>
<organism evidence="3 4">
    <name type="scientific">Candidatus Yanofskybacteria bacterium RIFCSPHIGHO2_02_FULL_41_11</name>
    <dbReference type="NCBI Taxonomy" id="1802675"/>
    <lineage>
        <taxon>Bacteria</taxon>
        <taxon>Candidatus Yanofskyibacteriota</taxon>
    </lineage>
</organism>
<protein>
    <submittedName>
        <fullName evidence="3">Uncharacterized protein</fullName>
    </submittedName>
</protein>